<sequence length="646" mass="70387">MKAVRGGNQSDDSDNDMDVDEPRQPHRNLKRAHGGEVKFWISGVEFDKSTEKEEAYGWTNVGGGWNSLGHWLTADEVTGMITEKERGVRAAVWSPSGMGKNAGSLLAVLSNTFQVSPFAPGLDPYRTELVEIADVTLETRKRLPEDEQEQLTAWGMLRLRAMCVAWSEFIPVQSMIGEDGSLLAIANRAGGVDFWSYAGSKLTHVGEIAISRPWVSRMSWSGWTLEDDASLAATDGSISTVNVRRSAVEGKWDIEVEDPHEVFPADKRLATFIKWVKTGYPNNPAPQENMLVWCRPGTVHMATQKGITEVRLERVGNWAGCNALDPCIAPDTLTVVLSSLTYHVIEHITSKPALAPLDSLRSTLSSRDIALEGFRNRRRKYNYASDRELTTHAVGWDAMDASGDIVSFLDDATDVHRVTDFIVANLQTSAQEPKDLTKELARIIEHPPDLIDDGRLGSSPVGREPLALRSCARTFPAVSSEFGVVVSTYFEALQRLTAAIQLNWASKRKGDLGKLDAQYLRNLATVAGSSQDLPESLRVPAEGDDAGDPCPACGSVVPPGQGACIKGHKWGENLVLWDQANKSERCSVTHLLITTPECRLCTICPAVALLPRSLGGEESEGDALVQSALEAAAACLMCGGRWAKPA</sequence>
<evidence type="ECO:0000256" key="1">
    <source>
        <dbReference type="SAM" id="MobiDB-lite"/>
    </source>
</evidence>
<organism evidence="3 4">
    <name type="scientific">Trichosporon asahii var. asahii (strain ATCC 90039 / CBS 2479 / JCM 2466 / KCTC 7840 / NBRC 103889/ NCYC 2677 / UAMH 7654)</name>
    <name type="common">Yeast</name>
    <dbReference type="NCBI Taxonomy" id="1186058"/>
    <lineage>
        <taxon>Eukaryota</taxon>
        <taxon>Fungi</taxon>
        <taxon>Dikarya</taxon>
        <taxon>Basidiomycota</taxon>
        <taxon>Agaricomycotina</taxon>
        <taxon>Tremellomycetes</taxon>
        <taxon>Trichosporonales</taxon>
        <taxon>Trichosporonaceae</taxon>
        <taxon>Trichosporon</taxon>
    </lineage>
</organism>
<dbReference type="GO" id="GO:0006384">
    <property type="term" value="P:transcription initiation at RNA polymerase III promoter"/>
    <property type="evidence" value="ECO:0007669"/>
    <property type="project" value="InterPro"/>
</dbReference>
<gene>
    <name evidence="3" type="ORF">A1Q1_05779</name>
</gene>
<comment type="caution">
    <text evidence="3">The sequence shown here is derived from an EMBL/GenBank/DDBJ whole genome shotgun (WGS) entry which is preliminary data.</text>
</comment>
<accession>J4U697</accession>
<feature type="domain" description="Transcription factor IIIC 90kDa subunit N-terminal" evidence="2">
    <location>
        <begin position="84"/>
        <end position="279"/>
    </location>
</feature>
<evidence type="ECO:0000313" key="3">
    <source>
        <dbReference type="EMBL" id="EJT45630.1"/>
    </source>
</evidence>
<dbReference type="HOGENOM" id="CLU_403329_0_0_1"/>
<protein>
    <recommendedName>
        <fullName evidence="2">Transcription factor IIIC 90kDa subunit N-terminal domain-containing protein</fullName>
    </recommendedName>
</protein>
<dbReference type="PANTHER" id="PTHR15496:SF2">
    <property type="entry name" value="GENERAL TRANSCRIPTION FACTOR 3C POLYPEPTIDE 4"/>
    <property type="match status" value="1"/>
</dbReference>
<dbReference type="GO" id="GO:0004402">
    <property type="term" value="F:histone acetyltransferase activity"/>
    <property type="evidence" value="ECO:0007669"/>
    <property type="project" value="InterPro"/>
</dbReference>
<evidence type="ECO:0000259" key="2">
    <source>
        <dbReference type="Pfam" id="PF12657"/>
    </source>
</evidence>
<dbReference type="EMBL" id="ALBS01000322">
    <property type="protein sequence ID" value="EJT45630.1"/>
    <property type="molecule type" value="Genomic_DNA"/>
</dbReference>
<reference evidence="3 4" key="1">
    <citation type="journal article" date="2012" name="Eukaryot. Cell">
        <title>Draft genome sequence of CBS 2479, the standard type strain of Trichosporon asahii.</title>
        <authorList>
            <person name="Yang R.Y."/>
            <person name="Li H.T."/>
            <person name="Zhu H."/>
            <person name="Zhou G.P."/>
            <person name="Wang M."/>
            <person name="Wang L."/>
        </authorList>
    </citation>
    <scope>NUCLEOTIDE SEQUENCE [LARGE SCALE GENOMIC DNA]</scope>
    <source>
        <strain evidence="4">ATCC 90039 / CBS 2479 / JCM 2466 / KCTC 7840 / NCYC 2677 / UAMH 7654</strain>
    </source>
</reference>
<evidence type="ECO:0000313" key="4">
    <source>
        <dbReference type="Proteomes" id="UP000002748"/>
    </source>
</evidence>
<dbReference type="KEGG" id="tasa:A1Q1_05779"/>
<dbReference type="PANTHER" id="PTHR15496">
    <property type="entry name" value="GENERAL TRANSCRIPTION FACTOR 3C POLYPEPTIDE 4 FAMILY"/>
    <property type="match status" value="1"/>
</dbReference>
<dbReference type="RefSeq" id="XP_014176463.1">
    <property type="nucleotide sequence ID" value="XM_014320988.1"/>
</dbReference>
<dbReference type="InterPro" id="IPR044230">
    <property type="entry name" value="GTF3C4"/>
</dbReference>
<dbReference type="Pfam" id="PF12657">
    <property type="entry name" value="TFIIIC_delta"/>
    <property type="match status" value="1"/>
</dbReference>
<dbReference type="InterPro" id="IPR024761">
    <property type="entry name" value="TFIIIC_delta_N"/>
</dbReference>
<name>J4U697_TRIAS</name>
<feature type="region of interest" description="Disordered" evidence="1">
    <location>
        <begin position="1"/>
        <end position="31"/>
    </location>
</feature>
<dbReference type="GO" id="GO:0000127">
    <property type="term" value="C:transcription factor TFIIIC complex"/>
    <property type="evidence" value="ECO:0007669"/>
    <property type="project" value="InterPro"/>
</dbReference>
<dbReference type="AlphaFoldDB" id="J4U697"/>
<dbReference type="OrthoDB" id="421374at2759"/>
<dbReference type="Proteomes" id="UP000002748">
    <property type="component" value="Unassembled WGS sequence"/>
</dbReference>
<proteinExistence type="predicted"/>
<dbReference type="GeneID" id="25989291"/>
<dbReference type="VEuPathDB" id="FungiDB:A1Q1_05779"/>